<proteinExistence type="predicted"/>
<feature type="signal peptide" evidence="1">
    <location>
        <begin position="1"/>
        <end position="19"/>
    </location>
</feature>
<organism evidence="2 3">
    <name type="scientific">Enterovibrio norvegicus FF-454</name>
    <dbReference type="NCBI Taxonomy" id="1185651"/>
    <lineage>
        <taxon>Bacteria</taxon>
        <taxon>Pseudomonadati</taxon>
        <taxon>Pseudomonadota</taxon>
        <taxon>Gammaproteobacteria</taxon>
        <taxon>Vibrionales</taxon>
        <taxon>Vibrionaceae</taxon>
        <taxon>Enterovibrio</taxon>
    </lineage>
</organism>
<name>A0A1E5C0A2_9GAMM</name>
<dbReference type="AlphaFoldDB" id="A0A1E5C0A2"/>
<reference evidence="2 3" key="1">
    <citation type="journal article" date="2012" name="Science">
        <title>Ecological populations of bacteria act as socially cohesive units of antibiotic production and resistance.</title>
        <authorList>
            <person name="Cordero O.X."/>
            <person name="Wildschutte H."/>
            <person name="Kirkup B."/>
            <person name="Proehl S."/>
            <person name="Ngo L."/>
            <person name="Hussain F."/>
            <person name="Le Roux F."/>
            <person name="Mincer T."/>
            <person name="Polz M.F."/>
        </authorList>
    </citation>
    <scope>NUCLEOTIDE SEQUENCE [LARGE SCALE GENOMIC DNA]</scope>
    <source>
        <strain evidence="2 3">FF-454</strain>
    </source>
</reference>
<evidence type="ECO:0000313" key="3">
    <source>
        <dbReference type="Proteomes" id="UP000095039"/>
    </source>
</evidence>
<dbReference type="EMBL" id="AJWN02000090">
    <property type="protein sequence ID" value="OEE58944.1"/>
    <property type="molecule type" value="Genomic_DNA"/>
</dbReference>
<evidence type="ECO:0000313" key="2">
    <source>
        <dbReference type="EMBL" id="OEE58944.1"/>
    </source>
</evidence>
<protein>
    <submittedName>
        <fullName evidence="2">Uncharacterized protein</fullName>
    </submittedName>
</protein>
<dbReference type="Proteomes" id="UP000095039">
    <property type="component" value="Unassembled WGS sequence"/>
</dbReference>
<gene>
    <name evidence="2" type="ORF">A1OK_02755</name>
</gene>
<keyword evidence="1" id="KW-0732">Signal</keyword>
<dbReference type="RefSeq" id="WP_016961173.1">
    <property type="nucleotide sequence ID" value="NZ_AJWN02000090.1"/>
</dbReference>
<accession>A0A1E5C0A2</accession>
<sequence>MNKKVSFFLLLLFSSTAIAERQSGQITGYIPYTNDGKKIIIFQITSNVSGGCNTTGRFAVDSLSPIYEGTISAVIAAHHAQSPVTIIYTQSCKAWDNSWDAQGVCVGNIPC</sequence>
<feature type="chain" id="PRO_5009172228" evidence="1">
    <location>
        <begin position="20"/>
        <end position="111"/>
    </location>
</feature>
<keyword evidence="3" id="KW-1185">Reference proteome</keyword>
<evidence type="ECO:0000256" key="1">
    <source>
        <dbReference type="SAM" id="SignalP"/>
    </source>
</evidence>
<comment type="caution">
    <text evidence="2">The sequence shown here is derived from an EMBL/GenBank/DDBJ whole genome shotgun (WGS) entry which is preliminary data.</text>
</comment>